<gene>
    <name evidence="10" type="primary">SLC18A2</name>
    <name evidence="10" type="ORF">EVAR_88890_1</name>
</gene>
<dbReference type="EMBL" id="BGZK01000993">
    <property type="protein sequence ID" value="GBP67838.1"/>
    <property type="molecule type" value="Genomic_DNA"/>
</dbReference>
<feature type="transmembrane region" description="Helical" evidence="9">
    <location>
        <begin position="297"/>
        <end position="315"/>
    </location>
</feature>
<evidence type="ECO:0000256" key="5">
    <source>
        <dbReference type="ARBA" id="ARBA00022775"/>
    </source>
</evidence>
<dbReference type="SUPFAM" id="SSF103473">
    <property type="entry name" value="MFS general substrate transporter"/>
    <property type="match status" value="1"/>
</dbReference>
<reference evidence="10 11" key="1">
    <citation type="journal article" date="2019" name="Commun. Biol.">
        <title>The bagworm genome reveals a unique fibroin gene that provides high tensile strength.</title>
        <authorList>
            <person name="Kono N."/>
            <person name="Nakamura H."/>
            <person name="Ohtoshi R."/>
            <person name="Tomita M."/>
            <person name="Numata K."/>
            <person name="Arakawa K."/>
        </authorList>
    </citation>
    <scope>NUCLEOTIDE SEQUENCE [LARGE SCALE GENOMIC DNA]</scope>
</reference>
<dbReference type="GO" id="GO:0005335">
    <property type="term" value="F:serotonin:sodium:chloride symporter activity"/>
    <property type="evidence" value="ECO:0007669"/>
    <property type="project" value="TreeGrafter"/>
</dbReference>
<comment type="caution">
    <text evidence="10">The sequence shown here is derived from an EMBL/GenBank/DDBJ whole genome shotgun (WGS) entry which is preliminary data.</text>
</comment>
<dbReference type="OrthoDB" id="5086884at2759"/>
<keyword evidence="6 9" id="KW-1133">Transmembrane helix</keyword>
<evidence type="ECO:0000256" key="7">
    <source>
        <dbReference type="ARBA" id="ARBA00023136"/>
    </source>
</evidence>
<dbReference type="Gene3D" id="1.20.1250.20">
    <property type="entry name" value="MFS general substrate transporter like domains"/>
    <property type="match status" value="2"/>
</dbReference>
<feature type="region of interest" description="Disordered" evidence="8">
    <location>
        <begin position="412"/>
        <end position="470"/>
    </location>
</feature>
<dbReference type="STRING" id="151549.A0A4C1XW66"/>
<dbReference type="InterPro" id="IPR001958">
    <property type="entry name" value="Tet-R_TetA/multi-R_MdtG-like"/>
</dbReference>
<dbReference type="Pfam" id="PF07690">
    <property type="entry name" value="MFS_1"/>
    <property type="match status" value="1"/>
</dbReference>
<dbReference type="InterPro" id="IPR011701">
    <property type="entry name" value="MFS"/>
</dbReference>
<evidence type="ECO:0000256" key="1">
    <source>
        <dbReference type="ARBA" id="ARBA00004141"/>
    </source>
</evidence>
<accession>A0A4C1XW66</accession>
<dbReference type="PANTHER" id="PTHR23506:SF4">
    <property type="entry name" value="PORTABELLA"/>
    <property type="match status" value="1"/>
</dbReference>
<feature type="transmembrane region" description="Helical" evidence="9">
    <location>
        <begin position="123"/>
        <end position="144"/>
    </location>
</feature>
<feature type="transmembrane region" description="Helical" evidence="9">
    <location>
        <begin position="176"/>
        <end position="196"/>
    </location>
</feature>
<feature type="transmembrane region" description="Helical" evidence="9">
    <location>
        <begin position="321"/>
        <end position="344"/>
    </location>
</feature>
<keyword evidence="5" id="KW-0532">Neurotransmitter transport</keyword>
<dbReference type="InterPro" id="IPR050930">
    <property type="entry name" value="MFS_Vesicular_Transporter"/>
</dbReference>
<evidence type="ECO:0000256" key="3">
    <source>
        <dbReference type="ARBA" id="ARBA00022448"/>
    </source>
</evidence>
<evidence type="ECO:0000256" key="2">
    <source>
        <dbReference type="ARBA" id="ARBA00006829"/>
    </source>
</evidence>
<sequence length="470" mass="47073">MFFEIVSYVVPIVPDWVRGDSLSAWARSPPAAPLAALLNRSLSGHAASDEHGARNMEQLTLGLVLGAKALTQLATAPLASACVGRVGALPVLRVATGALLVTALMFAWGGAGGAWWVCAGRAAHGAGSALTAVAGMSLAAAVAPAPRRDDALAALLGAVALGVLVGYPFGGAADALWSRAAPFLLLALALAADLVLQMTLLNREELAVCGGGEGGHIGGCAGVRRVLRRGAVRACAGAVLLTTSAMATLEPCLPAWLERLGAQHWQLGAAFLPDSAAYLIATTILGGRARRLGSERVAVCGVVAVGCAALCVPLARSAVALAPAHAALGAGLGAADAALVPALAARYPRRIPALAAALQAASSAAYALGPVCGGAVAAAFGFPAAMRALGVGNLLYAAVLYRALVAHPLSSKWGADGEPDTDTESESEGGAPQEYHALREHAPRGVGRAPRPAGHHAEAANSDAQTDLTP</sequence>
<dbReference type="AlphaFoldDB" id="A0A4C1XW66"/>
<dbReference type="InterPro" id="IPR036259">
    <property type="entry name" value="MFS_trans_sf"/>
</dbReference>
<comment type="similarity">
    <text evidence="2">Belongs to the major facilitator superfamily. Vesicular transporter family.</text>
</comment>
<keyword evidence="4 9" id="KW-0812">Transmembrane</keyword>
<feature type="transmembrane region" description="Helical" evidence="9">
    <location>
        <begin position="263"/>
        <end position="285"/>
    </location>
</feature>
<name>A0A4C1XW66_EUMVA</name>
<feature type="transmembrane region" description="Helical" evidence="9">
    <location>
        <begin position="94"/>
        <end position="117"/>
    </location>
</feature>
<evidence type="ECO:0000256" key="6">
    <source>
        <dbReference type="ARBA" id="ARBA00022989"/>
    </source>
</evidence>
<evidence type="ECO:0000313" key="10">
    <source>
        <dbReference type="EMBL" id="GBP67838.1"/>
    </source>
</evidence>
<keyword evidence="3" id="KW-0813">Transport</keyword>
<dbReference type="PANTHER" id="PTHR23506">
    <property type="entry name" value="GH10249P"/>
    <property type="match status" value="1"/>
</dbReference>
<evidence type="ECO:0000256" key="8">
    <source>
        <dbReference type="SAM" id="MobiDB-lite"/>
    </source>
</evidence>
<dbReference type="GO" id="GO:0015842">
    <property type="term" value="P:aminergic neurotransmitter loading into synaptic vesicle"/>
    <property type="evidence" value="ECO:0007669"/>
    <property type="project" value="TreeGrafter"/>
</dbReference>
<evidence type="ECO:0000256" key="9">
    <source>
        <dbReference type="SAM" id="Phobius"/>
    </source>
</evidence>
<keyword evidence="7 9" id="KW-0472">Membrane</keyword>
<keyword evidence="11" id="KW-1185">Reference proteome</keyword>
<proteinExistence type="inferred from homology"/>
<dbReference type="PRINTS" id="PR01035">
    <property type="entry name" value="TCRTETA"/>
</dbReference>
<protein>
    <submittedName>
        <fullName evidence="10">Synaptic vesicular amine transporter</fullName>
    </submittedName>
</protein>
<feature type="transmembrane region" description="Helical" evidence="9">
    <location>
        <begin position="356"/>
        <end position="378"/>
    </location>
</feature>
<feature type="transmembrane region" description="Helical" evidence="9">
    <location>
        <begin position="234"/>
        <end position="257"/>
    </location>
</feature>
<evidence type="ECO:0000256" key="4">
    <source>
        <dbReference type="ARBA" id="ARBA00022692"/>
    </source>
</evidence>
<dbReference type="Proteomes" id="UP000299102">
    <property type="component" value="Unassembled WGS sequence"/>
</dbReference>
<feature type="transmembrane region" description="Helical" evidence="9">
    <location>
        <begin position="151"/>
        <end position="170"/>
    </location>
</feature>
<comment type="subcellular location">
    <subcellularLocation>
        <location evidence="1">Membrane</location>
        <topology evidence="1">Multi-pass membrane protein</topology>
    </subcellularLocation>
</comment>
<evidence type="ECO:0000313" key="11">
    <source>
        <dbReference type="Proteomes" id="UP000299102"/>
    </source>
</evidence>
<organism evidence="10 11">
    <name type="scientific">Eumeta variegata</name>
    <name type="common">Bagworm moth</name>
    <name type="synonym">Eumeta japonica</name>
    <dbReference type="NCBI Taxonomy" id="151549"/>
    <lineage>
        <taxon>Eukaryota</taxon>
        <taxon>Metazoa</taxon>
        <taxon>Ecdysozoa</taxon>
        <taxon>Arthropoda</taxon>
        <taxon>Hexapoda</taxon>
        <taxon>Insecta</taxon>
        <taxon>Pterygota</taxon>
        <taxon>Neoptera</taxon>
        <taxon>Endopterygota</taxon>
        <taxon>Lepidoptera</taxon>
        <taxon>Glossata</taxon>
        <taxon>Ditrysia</taxon>
        <taxon>Tineoidea</taxon>
        <taxon>Psychidae</taxon>
        <taxon>Oiketicinae</taxon>
        <taxon>Eumeta</taxon>
    </lineage>
</organism>
<feature type="compositionally biased region" description="Acidic residues" evidence="8">
    <location>
        <begin position="417"/>
        <end position="427"/>
    </location>
</feature>
<dbReference type="GO" id="GO:0030672">
    <property type="term" value="C:synaptic vesicle membrane"/>
    <property type="evidence" value="ECO:0007669"/>
    <property type="project" value="TreeGrafter"/>
</dbReference>
<dbReference type="GO" id="GO:0043195">
    <property type="term" value="C:terminal bouton"/>
    <property type="evidence" value="ECO:0007669"/>
    <property type="project" value="TreeGrafter"/>
</dbReference>